<accession>A0A5B8UJR2</accession>
<dbReference type="EMBL" id="CP042433">
    <property type="protein sequence ID" value="QEC56389.1"/>
    <property type="molecule type" value="Genomic_DNA"/>
</dbReference>
<dbReference type="Proteomes" id="UP000321204">
    <property type="component" value="Chromosome"/>
</dbReference>
<organism evidence="2 3">
    <name type="scientific">Flavisolibacter ginsenosidimutans</name>
    <dbReference type="NCBI Taxonomy" id="661481"/>
    <lineage>
        <taxon>Bacteria</taxon>
        <taxon>Pseudomonadati</taxon>
        <taxon>Bacteroidota</taxon>
        <taxon>Chitinophagia</taxon>
        <taxon>Chitinophagales</taxon>
        <taxon>Chitinophagaceae</taxon>
        <taxon>Flavisolibacter</taxon>
    </lineage>
</organism>
<sequence>MTKKVLERGLVALLFVTVLVVFFFAERDSKKLDRLYPTVYLLKSKPADVASKRSPETIPVN</sequence>
<evidence type="ECO:0000313" key="3">
    <source>
        <dbReference type="Proteomes" id="UP000321204"/>
    </source>
</evidence>
<name>A0A5B8UJR2_9BACT</name>
<keyword evidence="1" id="KW-0472">Membrane</keyword>
<keyword evidence="1" id="KW-0812">Transmembrane</keyword>
<gene>
    <name evidence="2" type="ORF">FSB75_10965</name>
</gene>
<evidence type="ECO:0000313" key="2">
    <source>
        <dbReference type="EMBL" id="QEC56389.1"/>
    </source>
</evidence>
<keyword evidence="1" id="KW-1133">Transmembrane helix</keyword>
<proteinExistence type="predicted"/>
<evidence type="ECO:0000256" key="1">
    <source>
        <dbReference type="SAM" id="Phobius"/>
    </source>
</evidence>
<reference evidence="2 3" key="1">
    <citation type="journal article" date="2015" name="Int. J. Syst. Evol. Microbiol.">
        <title>Flavisolibacter ginsenosidimutans sp. nov., with ginsenoside-converting activity isolated from soil used for cultivating ginseng.</title>
        <authorList>
            <person name="Zhao Y."/>
            <person name="Liu Q."/>
            <person name="Kang M.S."/>
            <person name="Jin F."/>
            <person name="Yu H."/>
            <person name="Im W.T."/>
        </authorList>
    </citation>
    <scope>NUCLEOTIDE SEQUENCE [LARGE SCALE GENOMIC DNA]</scope>
    <source>
        <strain evidence="2 3">Gsoil 636</strain>
    </source>
</reference>
<feature type="transmembrane region" description="Helical" evidence="1">
    <location>
        <begin position="6"/>
        <end position="25"/>
    </location>
</feature>
<dbReference type="KEGG" id="fgg:FSB75_10965"/>
<protein>
    <submittedName>
        <fullName evidence="2">Uncharacterized protein</fullName>
    </submittedName>
</protein>
<dbReference type="RefSeq" id="WP_146787008.1">
    <property type="nucleotide sequence ID" value="NZ_BAABIO010000001.1"/>
</dbReference>
<keyword evidence="3" id="KW-1185">Reference proteome</keyword>
<dbReference type="AlphaFoldDB" id="A0A5B8UJR2"/>